<evidence type="ECO:0000256" key="3">
    <source>
        <dbReference type="ARBA" id="ARBA00022692"/>
    </source>
</evidence>
<feature type="transmembrane region" description="Helical" evidence="6">
    <location>
        <begin position="242"/>
        <end position="269"/>
    </location>
</feature>
<feature type="transmembrane region" description="Helical" evidence="6">
    <location>
        <begin position="33"/>
        <end position="53"/>
    </location>
</feature>
<comment type="subcellular location">
    <subcellularLocation>
        <location evidence="1">Cell membrane</location>
        <topology evidence="1">Multi-pass membrane protein</topology>
    </subcellularLocation>
</comment>
<dbReference type="OrthoDB" id="9813906at2"/>
<evidence type="ECO:0000313" key="7">
    <source>
        <dbReference type="EMBL" id="RHW32843.1"/>
    </source>
</evidence>
<keyword evidence="4 6" id="KW-1133">Transmembrane helix</keyword>
<feature type="transmembrane region" description="Helical" evidence="6">
    <location>
        <begin position="83"/>
        <end position="103"/>
    </location>
</feature>
<keyword evidence="2" id="KW-1003">Cell membrane</keyword>
<evidence type="ECO:0000256" key="2">
    <source>
        <dbReference type="ARBA" id="ARBA00022475"/>
    </source>
</evidence>
<dbReference type="Pfam" id="PF02653">
    <property type="entry name" value="BPD_transp_2"/>
    <property type="match status" value="1"/>
</dbReference>
<comment type="caution">
    <text evidence="7">The sequence shown here is derived from an EMBL/GenBank/DDBJ whole genome shotgun (WGS) entry which is preliminary data.</text>
</comment>
<dbReference type="EMBL" id="QWEG01000018">
    <property type="protein sequence ID" value="RHW32843.1"/>
    <property type="molecule type" value="Genomic_DNA"/>
</dbReference>
<dbReference type="InterPro" id="IPR001851">
    <property type="entry name" value="ABC_transp_permease"/>
</dbReference>
<feature type="transmembrane region" description="Helical" evidence="6">
    <location>
        <begin position="203"/>
        <end position="221"/>
    </location>
</feature>
<dbReference type="Proteomes" id="UP000284416">
    <property type="component" value="Unassembled WGS sequence"/>
</dbReference>
<protein>
    <submittedName>
        <fullName evidence="7">ABC transporter permease</fullName>
    </submittedName>
</protein>
<keyword evidence="3 6" id="KW-0812">Transmembrane</keyword>
<gene>
    <name evidence="7" type="ORF">D1B31_21090</name>
</gene>
<keyword evidence="8" id="KW-1185">Reference proteome</keyword>
<organism evidence="7 8">
    <name type="scientific">Neobacillus notoginsengisoli</name>
    <dbReference type="NCBI Taxonomy" id="1578198"/>
    <lineage>
        <taxon>Bacteria</taxon>
        <taxon>Bacillati</taxon>
        <taxon>Bacillota</taxon>
        <taxon>Bacilli</taxon>
        <taxon>Bacillales</taxon>
        <taxon>Bacillaceae</taxon>
        <taxon>Neobacillus</taxon>
    </lineage>
</organism>
<evidence type="ECO:0000256" key="4">
    <source>
        <dbReference type="ARBA" id="ARBA00022989"/>
    </source>
</evidence>
<dbReference type="RefSeq" id="WP_118924168.1">
    <property type="nucleotide sequence ID" value="NZ_QWEG01000018.1"/>
</dbReference>
<dbReference type="PANTHER" id="PTHR32196">
    <property type="entry name" value="ABC TRANSPORTER PERMEASE PROTEIN YPHD-RELATED-RELATED"/>
    <property type="match status" value="1"/>
</dbReference>
<feature type="transmembrane region" description="Helical" evidence="6">
    <location>
        <begin position="6"/>
        <end position="26"/>
    </location>
</feature>
<evidence type="ECO:0000313" key="8">
    <source>
        <dbReference type="Proteomes" id="UP000284416"/>
    </source>
</evidence>
<evidence type="ECO:0000256" key="1">
    <source>
        <dbReference type="ARBA" id="ARBA00004651"/>
    </source>
</evidence>
<reference evidence="7 8" key="1">
    <citation type="journal article" date="2017" name="Int. J. Syst. Evol. Microbiol.">
        <title>Bacillus notoginsengisoli sp. nov., a novel bacterium isolated from the rhizosphere of Panax notoginseng.</title>
        <authorList>
            <person name="Zhang M.Y."/>
            <person name="Cheng J."/>
            <person name="Cai Y."/>
            <person name="Zhang T.Y."/>
            <person name="Wu Y.Y."/>
            <person name="Manikprabhu D."/>
            <person name="Li W.J."/>
            <person name="Zhang Y.X."/>
        </authorList>
    </citation>
    <scope>NUCLEOTIDE SEQUENCE [LARGE SCALE GENOMIC DNA]</scope>
    <source>
        <strain evidence="7 8">JCM 30743</strain>
    </source>
</reference>
<accession>A0A417YIK1</accession>
<evidence type="ECO:0000256" key="6">
    <source>
        <dbReference type="SAM" id="Phobius"/>
    </source>
</evidence>
<feature type="transmembrane region" description="Helical" evidence="6">
    <location>
        <begin position="150"/>
        <end position="171"/>
    </location>
</feature>
<keyword evidence="5 6" id="KW-0472">Membrane</keyword>
<dbReference type="GO" id="GO:0005886">
    <property type="term" value="C:plasma membrane"/>
    <property type="evidence" value="ECO:0007669"/>
    <property type="project" value="UniProtKB-SubCell"/>
</dbReference>
<dbReference type="CDD" id="cd06579">
    <property type="entry name" value="TM_PBP1_transp_AraH_like"/>
    <property type="match status" value="1"/>
</dbReference>
<sequence>MLKKYGPLIILGILMIILSFASPYFLTTNNLTTVAIQTAVIGVITIGQLMIIVTGGIDLSLGSILAFSSVIAAMMLKSGTPLIVCLIVAILIGAIAGYVNGTLVTKFKIPAFIATLGTGEILRGSALIITNGLPVSGLPKSISVFANGKIGFIPVPIFVFALLAIIFQVMLSKTLIGRHVYALGSNVEATRLAGINVGQRTRMVYMFAGILAAIAGVLLLGRLTSAQPTAAMGYELDSIAASVIGGASFLGGVGTAWGAIVGAFIITVLKNGFTLLHVNTFFQQAATGFVLVFAVYLDMIQRTKRRGSKKKV</sequence>
<evidence type="ECO:0000256" key="5">
    <source>
        <dbReference type="ARBA" id="ARBA00023136"/>
    </source>
</evidence>
<proteinExistence type="predicted"/>
<feature type="transmembrane region" description="Helical" evidence="6">
    <location>
        <begin position="281"/>
        <end position="300"/>
    </location>
</feature>
<name>A0A417YIK1_9BACI</name>
<dbReference type="AlphaFoldDB" id="A0A417YIK1"/>
<dbReference type="GO" id="GO:0022857">
    <property type="term" value="F:transmembrane transporter activity"/>
    <property type="evidence" value="ECO:0007669"/>
    <property type="project" value="InterPro"/>
</dbReference>